<dbReference type="Proteomes" id="UP000789342">
    <property type="component" value="Unassembled WGS sequence"/>
</dbReference>
<sequence length="60" mass="6912">MACFRLNCFIKNRVFKLLGSLPKVAKNKNKNKPNTGWIPSVMENDMENRKSAEYIHSVEA</sequence>
<accession>A0A9N9C5A7</accession>
<gene>
    <name evidence="1" type="ORF">AMORRO_LOCUS7357</name>
</gene>
<reference evidence="1" key="1">
    <citation type="submission" date="2021-06" db="EMBL/GenBank/DDBJ databases">
        <authorList>
            <person name="Kallberg Y."/>
            <person name="Tangrot J."/>
            <person name="Rosling A."/>
        </authorList>
    </citation>
    <scope>NUCLEOTIDE SEQUENCE</scope>
    <source>
        <strain evidence="1">CL551</strain>
    </source>
</reference>
<comment type="caution">
    <text evidence="1">The sequence shown here is derived from an EMBL/GenBank/DDBJ whole genome shotgun (WGS) entry which is preliminary data.</text>
</comment>
<dbReference type="EMBL" id="CAJVPV010005463">
    <property type="protein sequence ID" value="CAG8591273.1"/>
    <property type="molecule type" value="Genomic_DNA"/>
</dbReference>
<evidence type="ECO:0000313" key="2">
    <source>
        <dbReference type="Proteomes" id="UP000789342"/>
    </source>
</evidence>
<protein>
    <submittedName>
        <fullName evidence="1">2543_t:CDS:1</fullName>
    </submittedName>
</protein>
<evidence type="ECO:0000313" key="1">
    <source>
        <dbReference type="EMBL" id="CAG8591273.1"/>
    </source>
</evidence>
<keyword evidence="2" id="KW-1185">Reference proteome</keyword>
<dbReference type="AlphaFoldDB" id="A0A9N9C5A7"/>
<proteinExistence type="predicted"/>
<name>A0A9N9C5A7_9GLOM</name>
<organism evidence="1 2">
    <name type="scientific">Acaulospora morrowiae</name>
    <dbReference type="NCBI Taxonomy" id="94023"/>
    <lineage>
        <taxon>Eukaryota</taxon>
        <taxon>Fungi</taxon>
        <taxon>Fungi incertae sedis</taxon>
        <taxon>Mucoromycota</taxon>
        <taxon>Glomeromycotina</taxon>
        <taxon>Glomeromycetes</taxon>
        <taxon>Diversisporales</taxon>
        <taxon>Acaulosporaceae</taxon>
        <taxon>Acaulospora</taxon>
    </lineage>
</organism>